<evidence type="ECO:0000313" key="10">
    <source>
        <dbReference type="RefSeq" id="XP_014519791.1"/>
    </source>
</evidence>
<evidence type="ECO:0000313" key="9">
    <source>
        <dbReference type="Proteomes" id="UP000087766"/>
    </source>
</evidence>
<organism evidence="9 10">
    <name type="scientific">Vigna radiata var. radiata</name>
    <name type="common">Mung bean</name>
    <name type="synonym">Phaseolus aureus</name>
    <dbReference type="NCBI Taxonomy" id="3916"/>
    <lineage>
        <taxon>Eukaryota</taxon>
        <taxon>Viridiplantae</taxon>
        <taxon>Streptophyta</taxon>
        <taxon>Embryophyta</taxon>
        <taxon>Tracheophyta</taxon>
        <taxon>Spermatophyta</taxon>
        <taxon>Magnoliopsida</taxon>
        <taxon>eudicotyledons</taxon>
        <taxon>Gunneridae</taxon>
        <taxon>Pentapetalae</taxon>
        <taxon>rosids</taxon>
        <taxon>fabids</taxon>
        <taxon>Fabales</taxon>
        <taxon>Fabaceae</taxon>
        <taxon>Papilionoideae</taxon>
        <taxon>50 kb inversion clade</taxon>
        <taxon>NPAAA clade</taxon>
        <taxon>indigoferoid/millettioid clade</taxon>
        <taxon>Phaseoleae</taxon>
        <taxon>Vigna</taxon>
    </lineage>
</organism>
<keyword evidence="9" id="KW-1185">Reference proteome</keyword>
<feature type="region of interest" description="Disordered" evidence="7">
    <location>
        <begin position="78"/>
        <end position="104"/>
    </location>
</feature>
<dbReference type="Pfam" id="PF00134">
    <property type="entry name" value="Cyclin_N"/>
    <property type="match status" value="1"/>
</dbReference>
<dbReference type="Gramene" id="Vradi11g11770.1">
    <property type="protein sequence ID" value="Vradi11g11770.1"/>
    <property type="gene ID" value="Vradi11g11770"/>
</dbReference>
<evidence type="ECO:0000256" key="4">
    <source>
        <dbReference type="ARBA" id="ARBA00023306"/>
    </source>
</evidence>
<evidence type="ECO:0000259" key="8">
    <source>
        <dbReference type="SMART" id="SM00385"/>
    </source>
</evidence>
<dbReference type="SMR" id="A0A1S3VN44"/>
<feature type="domain" description="Cyclin-like" evidence="8">
    <location>
        <begin position="550"/>
        <end position="631"/>
    </location>
</feature>
<reference evidence="10" key="2">
    <citation type="submission" date="2025-08" db="UniProtKB">
        <authorList>
            <consortium name="RefSeq"/>
        </authorList>
    </citation>
    <scope>IDENTIFICATION</scope>
    <source>
        <tissue evidence="10">Leaf</tissue>
    </source>
</reference>
<gene>
    <name evidence="10" type="primary">LOC106776839</name>
</gene>
<name>A0A1S3VN44_VIGRR</name>
<dbReference type="GeneID" id="106776839"/>
<dbReference type="KEGG" id="vra:106776839"/>
<dbReference type="InterPro" id="IPR004367">
    <property type="entry name" value="Cyclin_C-dom"/>
</dbReference>
<dbReference type="SMART" id="SM00385">
    <property type="entry name" value="CYCLIN"/>
    <property type="match status" value="2"/>
</dbReference>
<evidence type="ECO:0000256" key="1">
    <source>
        <dbReference type="ARBA" id="ARBA00011177"/>
    </source>
</evidence>
<feature type="domain" description="Cyclin-like" evidence="8">
    <location>
        <begin position="450"/>
        <end position="537"/>
    </location>
</feature>
<keyword evidence="2" id="KW-0132">Cell division</keyword>
<dbReference type="InterPro" id="IPR013763">
    <property type="entry name" value="Cyclin-like_dom"/>
</dbReference>
<dbReference type="SUPFAM" id="SSF47954">
    <property type="entry name" value="Cyclin-like"/>
    <property type="match status" value="2"/>
</dbReference>
<comment type="similarity">
    <text evidence="6">Belongs to the cyclin family.</text>
</comment>
<dbReference type="InterPro" id="IPR039361">
    <property type="entry name" value="Cyclin"/>
</dbReference>
<dbReference type="AlphaFoldDB" id="A0A1S3VN44"/>
<feature type="compositionally biased region" description="Polar residues" evidence="7">
    <location>
        <begin position="81"/>
        <end position="93"/>
    </location>
</feature>
<comment type="subunit">
    <text evidence="1">Interacts with the CDC2 protein kinase to form a serine/threonine kinase holoenzyme complex also known as maturation promoting factor (MPF). The cyclin subunit imparts substrate specificity to the complex.</text>
</comment>
<protein>
    <recommendedName>
        <fullName evidence="5">B-like cyclin</fullName>
    </recommendedName>
</protein>
<dbReference type="STRING" id="3916.A0A1S3VN44"/>
<dbReference type="InterPro" id="IPR006671">
    <property type="entry name" value="Cyclin_N"/>
</dbReference>
<dbReference type="Pfam" id="PF02984">
    <property type="entry name" value="Cyclin_C"/>
    <property type="match status" value="1"/>
</dbReference>
<evidence type="ECO:0000256" key="5">
    <source>
        <dbReference type="ARBA" id="ARBA00032263"/>
    </source>
</evidence>
<feature type="compositionally biased region" description="Basic and acidic residues" evidence="7">
    <location>
        <begin position="94"/>
        <end position="104"/>
    </location>
</feature>
<keyword evidence="3 6" id="KW-0195">Cyclin</keyword>
<evidence type="ECO:0000256" key="2">
    <source>
        <dbReference type="ARBA" id="ARBA00022618"/>
    </source>
</evidence>
<dbReference type="Gene3D" id="1.10.472.10">
    <property type="entry name" value="Cyclin-like"/>
    <property type="match status" value="2"/>
</dbReference>
<evidence type="ECO:0000256" key="6">
    <source>
        <dbReference type="RuleBase" id="RU000383"/>
    </source>
</evidence>
<dbReference type="RefSeq" id="XP_014519791.1">
    <property type="nucleotide sequence ID" value="XM_014664305.2"/>
</dbReference>
<accession>A0A1S3VN44</accession>
<reference evidence="9" key="1">
    <citation type="journal article" date="2014" name="Nat. Commun.">
        <title>Genome sequence of mungbean and insights into evolution within Vigna species.</title>
        <authorList>
            <person name="Kang Y.J."/>
            <person name="Kim S.K."/>
            <person name="Kim M.Y."/>
            <person name="Lestari P."/>
            <person name="Kim K.H."/>
            <person name="Ha B.K."/>
            <person name="Jun T.H."/>
            <person name="Hwang W.J."/>
            <person name="Lee T."/>
            <person name="Lee J."/>
            <person name="Shim S."/>
            <person name="Yoon M.Y."/>
            <person name="Jang Y.E."/>
            <person name="Han K.S."/>
            <person name="Taeprayoon P."/>
            <person name="Yoon N."/>
            <person name="Somta P."/>
            <person name="Tanya P."/>
            <person name="Kim K.S."/>
            <person name="Gwag J.G."/>
            <person name="Moon J.K."/>
            <person name="Lee Y.H."/>
            <person name="Park B.S."/>
            <person name="Bombarely A."/>
            <person name="Doyle J.J."/>
            <person name="Jackson S.A."/>
            <person name="Schafleitner R."/>
            <person name="Srinives P."/>
            <person name="Varshney R.K."/>
            <person name="Lee S.H."/>
        </authorList>
    </citation>
    <scope>NUCLEOTIDE SEQUENCE [LARGE SCALE GENOMIC DNA]</scope>
    <source>
        <strain evidence="9">cv. VC1973A</strain>
    </source>
</reference>
<evidence type="ECO:0000256" key="7">
    <source>
        <dbReference type="SAM" id="MobiDB-lite"/>
    </source>
</evidence>
<dbReference type="PANTHER" id="PTHR10177">
    <property type="entry name" value="CYCLINS"/>
    <property type="match status" value="1"/>
</dbReference>
<dbReference type="Proteomes" id="UP000087766">
    <property type="component" value="Chromosome 11"/>
</dbReference>
<dbReference type="OrthoDB" id="5590282at2759"/>
<keyword evidence="4" id="KW-0131">Cell cycle</keyword>
<proteinExistence type="inferred from homology"/>
<sequence>MITRSRKLKRELELEPPPVIVTKKHRQKLPRRRRQNFSPVLLVSDSCQNPRFSVDSSSGSDFAVGVASCNSSRASIAGKENMNSRNESSIDSTRNQRFEKRNENEVEVSESSCADSNSFARDRSRRSILKFKSGREYNSLRGEDDVSDVCIKSDITGILKLNSGSKSKNVKKNDDVSCGKSEITCEDQFNSKSSSDGNGNMKISSESNGNDAVSFSSFVRASLEEEKDSSKENRALECEYSVGSKHLHAEENCADLVAQSMTRQESDNYDVVADLTCSEELRFSYCDDDDESEYCSSQGTVFSEFHSEIFGECSQQGLSDYTPSLFVDSGSQFSEGSVGETSSPTYLLFLQYRKEFTTLTSASAVVNSSSSDEDEADFVRFEDSDDEDSYQMLRKRERKQGFVSNYGERYFSTTEFGETVLEQRAQMVHWIVELLDFESSVEFVYEALFLEIWQQSCRKQLRQETIFLGVNLLDRFLNKGYFKAQKRLQIVGIACLTLATRIEENQQYNRVGQSNFNVGSNRYSRGEVVAMEWMVQEVLKFQCFRPTIYNFLCFYLKAANADAVVEKRVKYLAVLTLSSHEQLCYWPSTVAAALVVLAGLEFNQSSPLKVIGIHVRSKDENLYECIESLETLLRYIG</sequence>
<dbReference type="GO" id="GO:0051301">
    <property type="term" value="P:cell division"/>
    <property type="evidence" value="ECO:0007669"/>
    <property type="project" value="UniProtKB-KW"/>
</dbReference>
<dbReference type="InterPro" id="IPR036915">
    <property type="entry name" value="Cyclin-like_sf"/>
</dbReference>
<evidence type="ECO:0000256" key="3">
    <source>
        <dbReference type="ARBA" id="ARBA00023127"/>
    </source>
</evidence>
<feature type="region of interest" description="Disordered" evidence="7">
    <location>
        <begin position="189"/>
        <end position="210"/>
    </location>
</feature>